<protein>
    <submittedName>
        <fullName evidence="4">Serine threonine kinase</fullName>
    </submittedName>
</protein>
<accession>A0A8S0Q1Y7</accession>
<dbReference type="Gramene" id="OE9A062524T1">
    <property type="protein sequence ID" value="OE9A062524C1"/>
    <property type="gene ID" value="OE9A062524"/>
</dbReference>
<dbReference type="GO" id="GO:0004674">
    <property type="term" value="F:protein serine/threonine kinase activity"/>
    <property type="evidence" value="ECO:0007669"/>
    <property type="project" value="TreeGrafter"/>
</dbReference>
<dbReference type="InterPro" id="IPR045274">
    <property type="entry name" value="WAK-like"/>
</dbReference>
<dbReference type="InterPro" id="IPR017441">
    <property type="entry name" value="Protein_kinase_ATP_BS"/>
</dbReference>
<evidence type="ECO:0000256" key="3">
    <source>
        <dbReference type="PROSITE-ProRule" id="PRU10141"/>
    </source>
</evidence>
<evidence type="ECO:0000313" key="5">
    <source>
        <dbReference type="Proteomes" id="UP000594638"/>
    </source>
</evidence>
<dbReference type="GO" id="GO:0005524">
    <property type="term" value="F:ATP binding"/>
    <property type="evidence" value="ECO:0007669"/>
    <property type="project" value="UniProtKB-UniRule"/>
</dbReference>
<reference evidence="4 5" key="1">
    <citation type="submission" date="2019-12" db="EMBL/GenBank/DDBJ databases">
        <authorList>
            <person name="Alioto T."/>
            <person name="Alioto T."/>
            <person name="Gomez Garrido J."/>
        </authorList>
    </citation>
    <scope>NUCLEOTIDE SEQUENCE [LARGE SCALE GENOMIC DNA]</scope>
</reference>
<dbReference type="Gene3D" id="3.30.200.20">
    <property type="entry name" value="Phosphorylase Kinase, domain 1"/>
    <property type="match status" value="1"/>
</dbReference>
<dbReference type="PROSITE" id="PS00107">
    <property type="entry name" value="PROTEIN_KINASE_ATP"/>
    <property type="match status" value="1"/>
</dbReference>
<dbReference type="SUPFAM" id="SSF56112">
    <property type="entry name" value="Protein kinase-like (PK-like)"/>
    <property type="match status" value="1"/>
</dbReference>
<proteinExistence type="predicted"/>
<dbReference type="PANTHER" id="PTHR27005:SF283">
    <property type="entry name" value="OS02G0633066 PROTEIN"/>
    <property type="match status" value="1"/>
</dbReference>
<keyword evidence="2 3" id="KW-0067">ATP-binding</keyword>
<keyword evidence="4" id="KW-0418">Kinase</keyword>
<sequence length="113" mass="12872">MRWLYFSIKRRKLVKMREKFFNQIGGLLLKQLISSNEDGVESTKIFSAEDLEKATNKYVEDRILGKGGYATIYKGVLSDERLVAIKKSRIMDQGQTEPFINEIAAELSSFGAC</sequence>
<gene>
    <name evidence="4" type="ORF">OLEA9_A062524</name>
</gene>
<name>A0A8S0Q1Y7_OLEEU</name>
<dbReference type="PANTHER" id="PTHR27005">
    <property type="entry name" value="WALL-ASSOCIATED RECEPTOR KINASE-LIKE 21"/>
    <property type="match status" value="1"/>
</dbReference>
<comment type="caution">
    <text evidence="4">The sequence shown here is derived from an EMBL/GenBank/DDBJ whole genome shotgun (WGS) entry which is preliminary data.</text>
</comment>
<evidence type="ECO:0000256" key="1">
    <source>
        <dbReference type="ARBA" id="ARBA00022741"/>
    </source>
</evidence>
<organism evidence="4 5">
    <name type="scientific">Olea europaea subsp. europaea</name>
    <dbReference type="NCBI Taxonomy" id="158383"/>
    <lineage>
        <taxon>Eukaryota</taxon>
        <taxon>Viridiplantae</taxon>
        <taxon>Streptophyta</taxon>
        <taxon>Embryophyta</taxon>
        <taxon>Tracheophyta</taxon>
        <taxon>Spermatophyta</taxon>
        <taxon>Magnoliopsida</taxon>
        <taxon>eudicotyledons</taxon>
        <taxon>Gunneridae</taxon>
        <taxon>Pentapetalae</taxon>
        <taxon>asterids</taxon>
        <taxon>lamiids</taxon>
        <taxon>Lamiales</taxon>
        <taxon>Oleaceae</taxon>
        <taxon>Oleeae</taxon>
        <taxon>Olea</taxon>
    </lineage>
</organism>
<keyword evidence="4" id="KW-0808">Transferase</keyword>
<keyword evidence="5" id="KW-1185">Reference proteome</keyword>
<evidence type="ECO:0000313" key="4">
    <source>
        <dbReference type="EMBL" id="CAA2960252.1"/>
    </source>
</evidence>
<feature type="binding site" evidence="3">
    <location>
        <position position="87"/>
    </location>
    <ligand>
        <name>ATP</name>
        <dbReference type="ChEBI" id="CHEBI:30616"/>
    </ligand>
</feature>
<dbReference type="EMBL" id="CACTIH010000379">
    <property type="protein sequence ID" value="CAA2960252.1"/>
    <property type="molecule type" value="Genomic_DNA"/>
</dbReference>
<dbReference type="GO" id="GO:0007166">
    <property type="term" value="P:cell surface receptor signaling pathway"/>
    <property type="evidence" value="ECO:0007669"/>
    <property type="project" value="InterPro"/>
</dbReference>
<dbReference type="Proteomes" id="UP000594638">
    <property type="component" value="Unassembled WGS sequence"/>
</dbReference>
<keyword evidence="1 3" id="KW-0547">Nucleotide-binding</keyword>
<dbReference type="AlphaFoldDB" id="A0A8S0Q1Y7"/>
<evidence type="ECO:0000256" key="2">
    <source>
        <dbReference type="ARBA" id="ARBA00022840"/>
    </source>
</evidence>
<dbReference type="GO" id="GO:0005886">
    <property type="term" value="C:plasma membrane"/>
    <property type="evidence" value="ECO:0007669"/>
    <property type="project" value="TreeGrafter"/>
</dbReference>
<dbReference type="InterPro" id="IPR011009">
    <property type="entry name" value="Kinase-like_dom_sf"/>
</dbReference>
<dbReference type="OrthoDB" id="4062651at2759"/>